<proteinExistence type="predicted"/>
<keyword evidence="1" id="KW-0472">Membrane</keyword>
<dbReference type="STRING" id="1163617.SCD_n01398"/>
<protein>
    <submittedName>
        <fullName evidence="1">Transmembrane protein</fullName>
    </submittedName>
</protein>
<dbReference type="Proteomes" id="UP000015559">
    <property type="component" value="Chromosome"/>
</dbReference>
<dbReference type="HOGENOM" id="CLU_149778_0_1_4"/>
<dbReference type="Pfam" id="PF16137">
    <property type="entry name" value="DUF4845"/>
    <property type="match status" value="1"/>
</dbReference>
<keyword evidence="1" id="KW-0812">Transmembrane</keyword>
<dbReference type="RefSeq" id="WP_009205822.1">
    <property type="nucleotide sequence ID" value="NC_022357.1"/>
</dbReference>
<dbReference type="eggNOG" id="COG4969">
    <property type="taxonomic scope" value="Bacteria"/>
</dbReference>
<dbReference type="AlphaFoldDB" id="S6AKX4"/>
<accession>S6AKX4</accession>
<keyword evidence="2" id="KW-1185">Reference proteome</keyword>
<evidence type="ECO:0000313" key="1">
    <source>
        <dbReference type="EMBL" id="BAN35224.1"/>
    </source>
</evidence>
<dbReference type="EMBL" id="AP013066">
    <property type="protein sequence ID" value="BAN35224.1"/>
    <property type="molecule type" value="Genomic_DNA"/>
</dbReference>
<reference evidence="1 2" key="1">
    <citation type="journal article" date="2012" name="Appl. Environ. Microbiol.">
        <title>Draft genome sequence of a psychrotolerant sulfur-oxidizing bacterium, Sulfuricella denitrificans skB26, and proteomic insights into cold adaptation.</title>
        <authorList>
            <person name="Watanabe T."/>
            <person name="Kojima H."/>
            <person name="Fukui M."/>
        </authorList>
    </citation>
    <scope>NUCLEOTIDE SEQUENCE [LARGE SCALE GENOMIC DNA]</scope>
    <source>
        <strain evidence="2">skB26</strain>
    </source>
</reference>
<name>S6AKX4_SULDS</name>
<organism evidence="1 2">
    <name type="scientific">Sulfuricella denitrificans (strain DSM 22764 / NBRC 105220 / skB26)</name>
    <dbReference type="NCBI Taxonomy" id="1163617"/>
    <lineage>
        <taxon>Bacteria</taxon>
        <taxon>Pseudomonadati</taxon>
        <taxon>Pseudomonadota</taxon>
        <taxon>Betaproteobacteria</taxon>
        <taxon>Nitrosomonadales</taxon>
        <taxon>Sulfuricellaceae</taxon>
        <taxon>Sulfuricella</taxon>
    </lineage>
</organism>
<evidence type="ECO:0000313" key="2">
    <source>
        <dbReference type="Proteomes" id="UP000015559"/>
    </source>
</evidence>
<dbReference type="InterPro" id="IPR032314">
    <property type="entry name" value="DUF4845"/>
</dbReference>
<dbReference type="KEGG" id="sdr:SCD_n01398"/>
<gene>
    <name evidence="1" type="ORF">SCD_n01398</name>
</gene>
<sequence>MKKQQGATVVGMLFIAALVGSGLVLAAKLVPAYLEFMSVKRILSSMATSGDLKTMSPKELETSFFKRADVGDVKNVKPEDLTVSREGNASVITVDYSIKVPVVANISACMDFSASSSAKSE</sequence>